<reference evidence="1" key="1">
    <citation type="submission" date="2021-11" db="EMBL/GenBank/DDBJ databases">
        <authorList>
            <consortium name="Genoscope - CEA"/>
            <person name="William W."/>
        </authorList>
    </citation>
    <scope>NUCLEOTIDE SEQUENCE</scope>
</reference>
<comment type="caution">
    <text evidence="1">The sequence shown here is derived from an EMBL/GenBank/DDBJ whole genome shotgun (WGS) entry which is preliminary data.</text>
</comment>
<dbReference type="PANTHER" id="PTHR13132:SF29">
    <property type="entry name" value="ALPHA-(1,6)-FUCOSYLTRANSFERASE"/>
    <property type="match status" value="1"/>
</dbReference>
<dbReference type="EMBL" id="CAKKNE010000002">
    <property type="protein sequence ID" value="CAH0368336.1"/>
    <property type="molecule type" value="Genomic_DNA"/>
</dbReference>
<gene>
    <name evidence="1" type="ORF">PECAL_2P13980</name>
</gene>
<dbReference type="AlphaFoldDB" id="A0A8J2WZQ2"/>
<accession>A0A8J2WZQ2</accession>
<protein>
    <submittedName>
        <fullName evidence="1">Uncharacterized protein</fullName>
    </submittedName>
</protein>
<sequence>MRILLLAAVAAYDPENRATYLPTRYDEKADDLAAHAQHLFDRAARAASTARCRAPVAGHKRSGFGSYLRILAHEAEDLLIRGRAPTPLLQHALLEKGVGSVGDGRPCAKKQLSSCVFHDAFVEAKSLPICPCANPNPVNCRGERHRALPYKDGEAKRAVEDWRRFAETYPFWASSALFSAVLRPQKRLRAAIADATTKLGDAPRPWVAAHLRRGDACRDGAYMGRTCSSGDDYARACCDAGRKYGFGTLIVATDSSSALAELTAALAERRCPFTVKATSDTSVDDKTRESARVEDLLESNVLDSAKEFAGVLVDVFLLASGDVYIGKFTSNLDRLAYALLVARKGVAAPYVSLDTAWSKDTPALFDAATHRPLQKLLNETLHKSQLRNITRKKLRVDECRAPRAVAGWSETGSRWWCPATTTSA</sequence>
<proteinExistence type="predicted"/>
<dbReference type="GO" id="GO:0006487">
    <property type="term" value="P:protein N-linked glycosylation"/>
    <property type="evidence" value="ECO:0007669"/>
    <property type="project" value="TreeGrafter"/>
</dbReference>
<dbReference type="GO" id="GO:0046921">
    <property type="term" value="F:alpha-(1-&gt;6)-fucosyltransferase activity"/>
    <property type="evidence" value="ECO:0007669"/>
    <property type="project" value="TreeGrafter"/>
</dbReference>
<dbReference type="Gene3D" id="3.40.50.11350">
    <property type="match status" value="1"/>
</dbReference>
<organism evidence="1 2">
    <name type="scientific">Pelagomonas calceolata</name>
    <dbReference type="NCBI Taxonomy" id="35677"/>
    <lineage>
        <taxon>Eukaryota</taxon>
        <taxon>Sar</taxon>
        <taxon>Stramenopiles</taxon>
        <taxon>Ochrophyta</taxon>
        <taxon>Pelagophyceae</taxon>
        <taxon>Pelagomonadales</taxon>
        <taxon>Pelagomonadaceae</taxon>
        <taxon>Pelagomonas</taxon>
    </lineage>
</organism>
<evidence type="ECO:0000313" key="1">
    <source>
        <dbReference type="EMBL" id="CAH0368336.1"/>
    </source>
</evidence>
<keyword evidence="2" id="KW-1185">Reference proteome</keyword>
<evidence type="ECO:0000313" key="2">
    <source>
        <dbReference type="Proteomes" id="UP000789595"/>
    </source>
</evidence>
<dbReference type="Proteomes" id="UP000789595">
    <property type="component" value="Unassembled WGS sequence"/>
</dbReference>
<name>A0A8J2WZQ2_9STRA</name>
<dbReference type="OrthoDB" id="2014825at2759"/>
<dbReference type="PANTHER" id="PTHR13132">
    <property type="entry name" value="ALPHA- 1,6 -FUCOSYLTRANSFERASE"/>
    <property type="match status" value="1"/>
</dbReference>